<keyword evidence="2" id="KW-0834">Unfolded protein response</keyword>
<evidence type="ECO:0000313" key="11">
    <source>
        <dbReference type="Proteomes" id="UP000504635"/>
    </source>
</evidence>
<evidence type="ECO:0000256" key="4">
    <source>
        <dbReference type="ARBA" id="ARBA00040925"/>
    </source>
</evidence>
<sequence>MHWYTGKIAEAVATSKSKGAIFVVYIEGKDGKSQNFTNLIENTDVGLILSSDSFVAIKVEAESVPHQQFLEIYKQTAVPSIYFIGNGGIPLDIITEVSDSASLIKQLDNVLFKAGMSPSQSSASETLINAEQSSSKPPNVVCENGVCTIKRDTQVNLPSTSTTGGDSATLTSDEKLERAKKLLDAKKLEKEREEKEIEKLKEIERRKLGQEMQKMKKWQEDLELKQLKEEREKEKRLEREARERVLAQIAQDKADRAARFQPAAASTPTNKEAEPTPGPSGSKSDSKTAILQFKLPDGSTKTQDFPSSDKLQSVLNYLKAELKLPLNKFTLSTTFPRRQFTENDHVKSLAELQLTPNAVILVLPLNYGSVSTNSGPGGFTGFIWTLLTPLLGIFNFIKVFLGFGDAGHVSGDGSASSASGGYSGGRLNSVIHISSKYDLENKLKAAGSKLVVIDFFATWCGPCKMIAPEIDRMAKDFPSVVFLKVDVDQNGDISRGYNISAMPTFVFLKNRREVSRFQGADSYQLRSTVQRYK</sequence>
<dbReference type="SUPFAM" id="SSF54236">
    <property type="entry name" value="Ubiquitin-like"/>
    <property type="match status" value="1"/>
</dbReference>
<dbReference type="AlphaFoldDB" id="A0A6J2YP72"/>
<dbReference type="PROSITE" id="PS50033">
    <property type="entry name" value="UBX"/>
    <property type="match status" value="1"/>
</dbReference>
<evidence type="ECO:0000256" key="2">
    <source>
        <dbReference type="ARBA" id="ARBA00023230"/>
    </source>
</evidence>
<evidence type="ECO:0000256" key="3">
    <source>
        <dbReference type="ARBA" id="ARBA00038812"/>
    </source>
</evidence>
<dbReference type="InterPro" id="IPR013766">
    <property type="entry name" value="Thioredoxin_domain"/>
</dbReference>
<dbReference type="Gene3D" id="3.40.30.10">
    <property type="entry name" value="Glutaredoxin"/>
    <property type="match status" value="1"/>
</dbReference>
<dbReference type="CDD" id="cd16117">
    <property type="entry name" value="UBX_UBXN4"/>
    <property type="match status" value="1"/>
</dbReference>
<dbReference type="InterPro" id="IPR017937">
    <property type="entry name" value="Thioredoxin_CS"/>
</dbReference>
<dbReference type="GeneID" id="115889271"/>
<feature type="domain" description="Thioredoxin" evidence="10">
    <location>
        <begin position="404"/>
        <end position="533"/>
    </location>
</feature>
<dbReference type="Pfam" id="PF23187">
    <property type="entry name" value="UBX7_N"/>
    <property type="match status" value="1"/>
</dbReference>
<accession>A0A6J2YP72</accession>
<dbReference type="Pfam" id="PF00789">
    <property type="entry name" value="UBX"/>
    <property type="match status" value="1"/>
</dbReference>
<dbReference type="CDD" id="cd02947">
    <property type="entry name" value="TRX_family"/>
    <property type="match status" value="1"/>
</dbReference>
<dbReference type="PRINTS" id="PR00421">
    <property type="entry name" value="THIOREDOXIN"/>
</dbReference>
<reference evidence="12" key="1">
    <citation type="submission" date="2025-08" db="UniProtKB">
        <authorList>
            <consortium name="RefSeq"/>
        </authorList>
    </citation>
    <scope>IDENTIFICATION</scope>
    <source>
        <tissue evidence="12">Gonads</tissue>
    </source>
</reference>
<evidence type="ECO:0000256" key="8">
    <source>
        <dbReference type="SAM" id="MobiDB-lite"/>
    </source>
</evidence>
<feature type="coiled-coil region" evidence="7">
    <location>
        <begin position="176"/>
        <end position="244"/>
    </location>
</feature>
<dbReference type="InParanoid" id="A0A6J2YP72"/>
<dbReference type="PROSITE" id="PS00194">
    <property type="entry name" value="THIOREDOXIN_1"/>
    <property type="match status" value="1"/>
</dbReference>
<feature type="domain" description="UBX" evidence="9">
    <location>
        <begin position="284"/>
        <end position="362"/>
    </location>
</feature>
<dbReference type="Proteomes" id="UP000504635">
    <property type="component" value="Unplaced"/>
</dbReference>
<evidence type="ECO:0000256" key="5">
    <source>
        <dbReference type="ARBA" id="ARBA00041575"/>
    </source>
</evidence>
<dbReference type="InterPro" id="IPR029071">
    <property type="entry name" value="Ubiquitin-like_domsf"/>
</dbReference>
<evidence type="ECO:0000256" key="7">
    <source>
        <dbReference type="SAM" id="Coils"/>
    </source>
</evidence>
<dbReference type="InterPro" id="IPR036249">
    <property type="entry name" value="Thioredoxin-like_sf"/>
</dbReference>
<evidence type="ECO:0000259" key="10">
    <source>
        <dbReference type="PROSITE" id="PS51352"/>
    </source>
</evidence>
<dbReference type="InterPro" id="IPR001012">
    <property type="entry name" value="UBX_dom"/>
</dbReference>
<comment type="subunit">
    <text evidence="3">Directly interacts with VCP. Interacts with UBQLN1. Forms a complex with VCP and UBQLN1.</text>
</comment>
<gene>
    <name evidence="12" type="primary">LOC115889271</name>
</gene>
<dbReference type="RefSeq" id="XP_030765074.1">
    <property type="nucleotide sequence ID" value="XM_030909214.1"/>
</dbReference>
<comment type="subcellular location">
    <subcellularLocation>
        <location evidence="1">Endoplasmic reticulum membrane</location>
        <topology evidence="1">Peripheral membrane protein</topology>
    </subcellularLocation>
</comment>
<dbReference type="Pfam" id="PF00085">
    <property type="entry name" value="Thioredoxin"/>
    <property type="match status" value="1"/>
</dbReference>
<dbReference type="SUPFAM" id="SSF52833">
    <property type="entry name" value="Thioredoxin-like"/>
    <property type="match status" value="1"/>
</dbReference>
<name>A0A6J2YP72_SITOR</name>
<dbReference type="PROSITE" id="PS51352">
    <property type="entry name" value="THIOREDOXIN_2"/>
    <property type="match status" value="1"/>
</dbReference>
<dbReference type="PANTHER" id="PTHR46424:SF1">
    <property type="entry name" value="UBX DOMAIN-CONTAINING PROTEIN 4"/>
    <property type="match status" value="1"/>
</dbReference>
<evidence type="ECO:0000313" key="12">
    <source>
        <dbReference type="RefSeq" id="XP_030765074.1"/>
    </source>
</evidence>
<feature type="region of interest" description="Disordered" evidence="8">
    <location>
        <begin position="252"/>
        <end position="286"/>
    </location>
</feature>
<dbReference type="Gene3D" id="3.10.20.90">
    <property type="entry name" value="Phosphatidylinositol 3-kinase Catalytic Subunit, Chain A, domain 1"/>
    <property type="match status" value="1"/>
</dbReference>
<dbReference type="PANTHER" id="PTHR46424">
    <property type="entry name" value="UBX DOMAIN-CONTAINING PROTEIN 4"/>
    <property type="match status" value="1"/>
</dbReference>
<dbReference type="KEGG" id="soy:115889271"/>
<keyword evidence="11" id="KW-1185">Reference proteome</keyword>
<comment type="function">
    <text evidence="6">Involved in endoplasmic reticulum-associated protein degradation (ERAD). Acts as a platform to recruit both UBQLN1 and VCP to the ER during ERAD.</text>
</comment>
<evidence type="ECO:0000259" key="9">
    <source>
        <dbReference type="PROSITE" id="PS50033"/>
    </source>
</evidence>
<dbReference type="OrthoDB" id="2445133at2759"/>
<keyword evidence="7" id="KW-0175">Coiled coil</keyword>
<dbReference type="SMART" id="SM00166">
    <property type="entry name" value="UBX"/>
    <property type="match status" value="1"/>
</dbReference>
<protein>
    <recommendedName>
        <fullName evidence="4">UBX domain-containing protein 4</fullName>
    </recommendedName>
    <alternativeName>
        <fullName evidence="5">UBX domain-containing protein 2</fullName>
    </alternativeName>
</protein>
<evidence type="ECO:0000256" key="1">
    <source>
        <dbReference type="ARBA" id="ARBA00004406"/>
    </source>
</evidence>
<proteinExistence type="predicted"/>
<dbReference type="GO" id="GO:0005789">
    <property type="term" value="C:endoplasmic reticulum membrane"/>
    <property type="evidence" value="ECO:0007669"/>
    <property type="project" value="UniProtKB-SubCell"/>
</dbReference>
<dbReference type="GO" id="GO:0036503">
    <property type="term" value="P:ERAD pathway"/>
    <property type="evidence" value="ECO:0007669"/>
    <property type="project" value="TreeGrafter"/>
</dbReference>
<dbReference type="FunCoup" id="A0A6J2YP72">
    <property type="interactions" value="1130"/>
</dbReference>
<dbReference type="GO" id="GO:0006986">
    <property type="term" value="P:response to unfolded protein"/>
    <property type="evidence" value="ECO:0007669"/>
    <property type="project" value="UniProtKB-KW"/>
</dbReference>
<organism evidence="11 12">
    <name type="scientific">Sitophilus oryzae</name>
    <name type="common">Rice weevil</name>
    <name type="synonym">Curculio oryzae</name>
    <dbReference type="NCBI Taxonomy" id="7048"/>
    <lineage>
        <taxon>Eukaryota</taxon>
        <taxon>Metazoa</taxon>
        <taxon>Ecdysozoa</taxon>
        <taxon>Arthropoda</taxon>
        <taxon>Hexapoda</taxon>
        <taxon>Insecta</taxon>
        <taxon>Pterygota</taxon>
        <taxon>Neoptera</taxon>
        <taxon>Endopterygota</taxon>
        <taxon>Coleoptera</taxon>
        <taxon>Polyphaga</taxon>
        <taxon>Cucujiformia</taxon>
        <taxon>Curculionidae</taxon>
        <taxon>Dryophthorinae</taxon>
        <taxon>Sitophilus</taxon>
    </lineage>
</organism>
<evidence type="ECO:0000256" key="6">
    <source>
        <dbReference type="ARBA" id="ARBA00046062"/>
    </source>
</evidence>